<dbReference type="InterPro" id="IPR012340">
    <property type="entry name" value="NA-bd_OB-fold"/>
</dbReference>
<dbReference type="InterPro" id="IPR017871">
    <property type="entry name" value="ABC_transporter-like_CS"/>
</dbReference>
<proteinExistence type="predicted"/>
<evidence type="ECO:0000256" key="2">
    <source>
        <dbReference type="ARBA" id="ARBA00022475"/>
    </source>
</evidence>
<sequence>MNTVEIENLHHNYTKKGSGAPNAIDDVSFEVADGEFFVLLGPSGCGKTTTLRCVAGLERPTGGTIRLNGTPVVQGGSKYVPTNKRNIGMVFQDYAIWPHMTVFQNVAFPLTVGKRLPKGELKRRVEETLKLVRLDHLAGRHGTQLSGGQQQRVSLARALVREPAVLLLDEPLSNLDAALRERMRTELRSIQQNVGITTMLVTHDQVEALSMATRIALMQDGKIAQLGTPRELYERPASRFVAEFIGSGTIYDGNVVTTSVEGHPNRYVIETTLGKVTAVSRQPWTVGDAASLAFRPEHVEVRLGGPITKQNEFSGVVRNALYLGNGVDLHIEAGGQLLRASVTAEDESFNIGDTVNLELPVKHAVVIAS</sequence>
<dbReference type="Gene3D" id="3.40.50.300">
    <property type="entry name" value="P-loop containing nucleotide triphosphate hydrolases"/>
    <property type="match status" value="1"/>
</dbReference>
<evidence type="ECO:0000256" key="1">
    <source>
        <dbReference type="ARBA" id="ARBA00022448"/>
    </source>
</evidence>
<dbReference type="InterPro" id="IPR013611">
    <property type="entry name" value="Transp-assoc_OB_typ2"/>
</dbReference>
<reference evidence="8" key="1">
    <citation type="submission" date="2015-08" db="EMBL/GenBank/DDBJ databases">
        <authorList>
            <person name="Babu N.S."/>
            <person name="Beckwith C.J."/>
            <person name="Beseler K.G."/>
            <person name="Brison A."/>
            <person name="Carone J.V."/>
            <person name="Caskin T.P."/>
            <person name="Diamond M."/>
            <person name="Durham M.E."/>
            <person name="Foxe J.M."/>
            <person name="Go M."/>
            <person name="Henderson B.A."/>
            <person name="Jones I.B."/>
            <person name="McGettigan J.A."/>
            <person name="Micheletti S.J."/>
            <person name="Nasrallah M.E."/>
            <person name="Ortiz D."/>
            <person name="Piller C.R."/>
            <person name="Privatt S.R."/>
            <person name="Schneider S.L."/>
            <person name="Sharp S."/>
            <person name="Smith T.C."/>
            <person name="Stanton J.D."/>
            <person name="Ullery H.E."/>
            <person name="Wilson R.J."/>
            <person name="Serrano M.G."/>
            <person name="Buck G."/>
            <person name="Lee V."/>
            <person name="Wang Y."/>
            <person name="Carvalho R."/>
            <person name="Voegtly L."/>
            <person name="Shi R."/>
            <person name="Duckworth R."/>
            <person name="Johnson A."/>
            <person name="Loviza R."/>
            <person name="Walstead R."/>
            <person name="Shah Z."/>
            <person name="Kiflezghi M."/>
            <person name="Wade K."/>
            <person name="Ball S.L."/>
            <person name="Bradley K.W."/>
            <person name="Asai D.J."/>
            <person name="Bowman C.A."/>
            <person name="Russell D.A."/>
            <person name="Pope W.H."/>
            <person name="Jacobs-Sera D."/>
            <person name="Hendrix R.W."/>
            <person name="Hatfull G.F."/>
        </authorList>
    </citation>
    <scope>NUCLEOTIDE SEQUENCE</scope>
</reference>
<dbReference type="GO" id="GO:0016887">
    <property type="term" value="F:ATP hydrolysis activity"/>
    <property type="evidence" value="ECO:0007669"/>
    <property type="project" value="InterPro"/>
</dbReference>
<keyword evidence="5" id="KW-1278">Translocase</keyword>
<dbReference type="EMBL" id="CZKA01000045">
    <property type="protein sequence ID" value="CUR58417.1"/>
    <property type="molecule type" value="Genomic_DNA"/>
</dbReference>
<evidence type="ECO:0000256" key="3">
    <source>
        <dbReference type="ARBA" id="ARBA00022741"/>
    </source>
</evidence>
<dbReference type="SUPFAM" id="SSF50331">
    <property type="entry name" value="MOP-like"/>
    <property type="match status" value="1"/>
</dbReference>
<dbReference type="AlphaFoldDB" id="A0A2P2C8W6"/>
<name>A0A2P2C8W6_9ZZZZ</name>
<organism evidence="8">
    <name type="scientific">metagenome</name>
    <dbReference type="NCBI Taxonomy" id="256318"/>
    <lineage>
        <taxon>unclassified sequences</taxon>
        <taxon>metagenomes</taxon>
    </lineage>
</organism>
<dbReference type="GO" id="GO:0022857">
    <property type="term" value="F:transmembrane transporter activity"/>
    <property type="evidence" value="ECO:0007669"/>
    <property type="project" value="InterPro"/>
</dbReference>
<dbReference type="SMART" id="SM00382">
    <property type="entry name" value="AAA"/>
    <property type="match status" value="1"/>
</dbReference>
<dbReference type="InterPro" id="IPR047641">
    <property type="entry name" value="ABC_transpr_MalK/UgpC-like"/>
</dbReference>
<accession>A0A2P2C8W6</accession>
<gene>
    <name evidence="8" type="ORF">NOCA250045</name>
</gene>
<keyword evidence="4" id="KW-0067">ATP-binding</keyword>
<dbReference type="Gene3D" id="2.40.50.140">
    <property type="entry name" value="Nucleic acid-binding proteins"/>
    <property type="match status" value="1"/>
</dbReference>
<dbReference type="PANTHER" id="PTHR43875">
    <property type="entry name" value="MALTODEXTRIN IMPORT ATP-BINDING PROTEIN MSMX"/>
    <property type="match status" value="1"/>
</dbReference>
<evidence type="ECO:0000256" key="5">
    <source>
        <dbReference type="ARBA" id="ARBA00022967"/>
    </source>
</evidence>
<keyword evidence="3" id="KW-0547">Nucleotide-binding</keyword>
<dbReference type="PROSITE" id="PS50893">
    <property type="entry name" value="ABC_TRANSPORTER_2"/>
    <property type="match status" value="1"/>
</dbReference>
<protein>
    <submittedName>
        <fullName evidence="8">Spermidine/putrescine ABC transporter (ATP binding protein)</fullName>
    </submittedName>
</protein>
<dbReference type="InterPro" id="IPR027417">
    <property type="entry name" value="P-loop_NTPase"/>
</dbReference>
<evidence type="ECO:0000256" key="4">
    <source>
        <dbReference type="ARBA" id="ARBA00022840"/>
    </source>
</evidence>
<dbReference type="GO" id="GO:0005524">
    <property type="term" value="F:ATP binding"/>
    <property type="evidence" value="ECO:0007669"/>
    <property type="project" value="UniProtKB-KW"/>
</dbReference>
<evidence type="ECO:0000313" key="8">
    <source>
        <dbReference type="EMBL" id="CUR58417.1"/>
    </source>
</evidence>
<dbReference type="FunFam" id="3.40.50.300:FF:000042">
    <property type="entry name" value="Maltose/maltodextrin ABC transporter, ATP-binding protein"/>
    <property type="match status" value="1"/>
</dbReference>
<keyword evidence="1" id="KW-0813">Transport</keyword>
<dbReference type="SUPFAM" id="SSF52540">
    <property type="entry name" value="P-loop containing nucleoside triphosphate hydrolases"/>
    <property type="match status" value="1"/>
</dbReference>
<dbReference type="Pfam" id="PF00005">
    <property type="entry name" value="ABC_tran"/>
    <property type="match status" value="1"/>
</dbReference>
<dbReference type="InterPro" id="IPR003439">
    <property type="entry name" value="ABC_transporter-like_ATP-bd"/>
</dbReference>
<dbReference type="Gene3D" id="2.40.50.100">
    <property type="match status" value="1"/>
</dbReference>
<dbReference type="InterPro" id="IPR008995">
    <property type="entry name" value="Mo/tungstate-bd_C_term_dom"/>
</dbReference>
<feature type="domain" description="ABC transporter" evidence="7">
    <location>
        <begin position="4"/>
        <end position="245"/>
    </location>
</feature>
<dbReference type="PROSITE" id="PS00211">
    <property type="entry name" value="ABC_TRANSPORTER_1"/>
    <property type="match status" value="1"/>
</dbReference>
<keyword evidence="2" id="KW-1003">Cell membrane</keyword>
<dbReference type="InterPro" id="IPR003593">
    <property type="entry name" value="AAA+_ATPase"/>
</dbReference>
<evidence type="ECO:0000259" key="7">
    <source>
        <dbReference type="PROSITE" id="PS50893"/>
    </source>
</evidence>
<dbReference type="PANTHER" id="PTHR43875:SF15">
    <property type="entry name" value="TREHALOSE IMPORT ATP-BINDING PROTEIN SUGC"/>
    <property type="match status" value="1"/>
</dbReference>
<keyword evidence="6" id="KW-0472">Membrane</keyword>
<evidence type="ECO:0000256" key="6">
    <source>
        <dbReference type="ARBA" id="ARBA00023136"/>
    </source>
</evidence>
<dbReference type="Pfam" id="PF08402">
    <property type="entry name" value="TOBE_2"/>
    <property type="match status" value="1"/>
</dbReference>
<dbReference type="GO" id="GO:0055052">
    <property type="term" value="C:ATP-binding cassette (ABC) transporter complex, substrate-binding subunit-containing"/>
    <property type="evidence" value="ECO:0007669"/>
    <property type="project" value="TreeGrafter"/>
</dbReference>